<accession>A0A286RCD1</accession>
<keyword evidence="9" id="KW-1185">Reference proteome</keyword>
<dbReference type="Proteomes" id="UP000215086">
    <property type="component" value="Chromosome"/>
</dbReference>
<name>A0A286RCD1_9BACT</name>
<feature type="domain" description="Type II secretion system protein GspF" evidence="7">
    <location>
        <begin position="177"/>
        <end position="302"/>
    </location>
</feature>
<dbReference type="InterPro" id="IPR018076">
    <property type="entry name" value="T2SS_GspF_dom"/>
</dbReference>
<feature type="transmembrane region" description="Helical" evidence="6">
    <location>
        <begin position="136"/>
        <end position="159"/>
    </location>
</feature>
<keyword evidence="2" id="KW-1003">Cell membrane</keyword>
<dbReference type="PANTHER" id="PTHR35007:SF2">
    <property type="entry name" value="PILUS ASSEMBLE PROTEIN"/>
    <property type="match status" value="1"/>
</dbReference>
<keyword evidence="5 6" id="KW-0472">Membrane</keyword>
<keyword evidence="4 6" id="KW-1133">Transmembrane helix</keyword>
<protein>
    <submittedName>
        <fullName evidence="8">Type II/IV secretion system protein TadC, associated with Flp pilus assembly</fullName>
    </submittedName>
</protein>
<dbReference type="RefSeq" id="WP_095414162.1">
    <property type="nucleotide sequence ID" value="NZ_CP018477.1"/>
</dbReference>
<evidence type="ECO:0000313" key="9">
    <source>
        <dbReference type="Proteomes" id="UP000215086"/>
    </source>
</evidence>
<feature type="transmembrane region" description="Helical" evidence="6">
    <location>
        <begin position="109"/>
        <end position="130"/>
    </location>
</feature>
<dbReference type="OrthoDB" id="212987at2"/>
<feature type="transmembrane region" description="Helical" evidence="6">
    <location>
        <begin position="19"/>
        <end position="36"/>
    </location>
</feature>
<evidence type="ECO:0000256" key="3">
    <source>
        <dbReference type="ARBA" id="ARBA00022692"/>
    </source>
</evidence>
<dbReference type="KEGG" id="ttf:THTE_1019"/>
<evidence type="ECO:0000256" key="4">
    <source>
        <dbReference type="ARBA" id="ARBA00022989"/>
    </source>
</evidence>
<dbReference type="GO" id="GO:0005886">
    <property type="term" value="C:plasma membrane"/>
    <property type="evidence" value="ECO:0007669"/>
    <property type="project" value="UniProtKB-SubCell"/>
</dbReference>
<sequence>MTPIDLGALNEIIAFWNDWGLSLLTFLSVVVIALLARRIWLWARTKNPTDSASIKPPILDPELEDEGAFGALTPALAAQIPESAKETRDFQLLLKQAGFYHPAARNTIYAFRFLLLVTPLIIAGVCAVLADPQWTWHILGVGLFSGVVLSIIPRLYVYFRRKTRYEEIRSGLADTVDMLSMCLTGGLNLLDSLEHVAGQMGAYPALAEELRLVKRQAEVSSLKLALEDLTRRVDLPEMRQLAAVLARGTQLGSQLASSLHDHADHLRVSLRQAALARANKAPVKLVLPILFCLAPAALIILTAPAILELRNFFVADTQTSPAAQGVTFGTNTVIEAMKQLDQKVNVAVPVVSGQAPLPE</sequence>
<proteinExistence type="predicted"/>
<keyword evidence="3 6" id="KW-0812">Transmembrane</keyword>
<evidence type="ECO:0000256" key="1">
    <source>
        <dbReference type="ARBA" id="ARBA00004651"/>
    </source>
</evidence>
<evidence type="ECO:0000259" key="7">
    <source>
        <dbReference type="Pfam" id="PF00482"/>
    </source>
</evidence>
<dbReference type="AlphaFoldDB" id="A0A286RCD1"/>
<evidence type="ECO:0000256" key="6">
    <source>
        <dbReference type="SAM" id="Phobius"/>
    </source>
</evidence>
<dbReference type="Pfam" id="PF00482">
    <property type="entry name" value="T2SSF"/>
    <property type="match status" value="1"/>
</dbReference>
<evidence type="ECO:0000313" key="8">
    <source>
        <dbReference type="EMBL" id="ASV73621.1"/>
    </source>
</evidence>
<organism evidence="8 9">
    <name type="scientific">Thermogutta terrifontis</name>
    <dbReference type="NCBI Taxonomy" id="1331910"/>
    <lineage>
        <taxon>Bacteria</taxon>
        <taxon>Pseudomonadati</taxon>
        <taxon>Planctomycetota</taxon>
        <taxon>Planctomycetia</taxon>
        <taxon>Pirellulales</taxon>
        <taxon>Thermoguttaceae</taxon>
        <taxon>Thermogutta</taxon>
    </lineage>
</organism>
<dbReference type="PANTHER" id="PTHR35007">
    <property type="entry name" value="INTEGRAL MEMBRANE PROTEIN-RELATED"/>
    <property type="match status" value="1"/>
</dbReference>
<evidence type="ECO:0000256" key="2">
    <source>
        <dbReference type="ARBA" id="ARBA00022475"/>
    </source>
</evidence>
<feature type="transmembrane region" description="Helical" evidence="6">
    <location>
        <begin position="285"/>
        <end position="307"/>
    </location>
</feature>
<reference evidence="8 9" key="1">
    <citation type="journal article" name="Front. Microbiol.">
        <title>Sugar Metabolism of the First Thermophilic Planctomycete Thermogutta terrifontis: Comparative Genomic and Transcriptomic Approaches.</title>
        <authorList>
            <person name="Elcheninov A.G."/>
            <person name="Menzel P."/>
            <person name="Gudbergsdottir S.R."/>
            <person name="Slesarev A.I."/>
            <person name="Kadnikov V.V."/>
            <person name="Krogh A."/>
            <person name="Bonch-Osmolovskaya E.A."/>
            <person name="Peng X."/>
            <person name="Kublanov I.V."/>
        </authorList>
    </citation>
    <scope>NUCLEOTIDE SEQUENCE [LARGE SCALE GENOMIC DNA]</scope>
    <source>
        <strain evidence="8 9">R1</strain>
    </source>
</reference>
<gene>
    <name evidence="8" type="ORF">THTE_1019</name>
</gene>
<dbReference type="EMBL" id="CP018477">
    <property type="protein sequence ID" value="ASV73621.1"/>
    <property type="molecule type" value="Genomic_DNA"/>
</dbReference>
<comment type="subcellular location">
    <subcellularLocation>
        <location evidence="1">Cell membrane</location>
        <topology evidence="1">Multi-pass membrane protein</topology>
    </subcellularLocation>
</comment>
<evidence type="ECO:0000256" key="5">
    <source>
        <dbReference type="ARBA" id="ARBA00023136"/>
    </source>
</evidence>